<sequence>SVALLSMQSKKTLRFLQKYLNLCSQDERRSLEGVWIYSVYPPNYNQTMAGDAYCNKTLYLFAFWTTTLGNILLGLVLLCGSCVWACIRDEFVELVCCVALALD</sequence>
<evidence type="ECO:0000256" key="1">
    <source>
        <dbReference type="SAM" id="Phobius"/>
    </source>
</evidence>
<evidence type="ECO:0000313" key="3">
    <source>
        <dbReference type="Proteomes" id="UP000694701"/>
    </source>
</evidence>
<dbReference type="PANTHER" id="PTHR33444">
    <property type="entry name" value="SI:DKEY-19B23.12-RELATED"/>
    <property type="match status" value="1"/>
</dbReference>
<dbReference type="Proteomes" id="UP000694701">
    <property type="component" value="Unplaced"/>
</dbReference>
<accession>A0A8C2GDZ5</accession>
<feature type="transmembrane region" description="Helical" evidence="1">
    <location>
        <begin position="58"/>
        <end position="78"/>
    </location>
</feature>
<organism evidence="2 3">
    <name type="scientific">Cyprinus carpio</name>
    <name type="common">Common carp</name>
    <dbReference type="NCBI Taxonomy" id="7962"/>
    <lineage>
        <taxon>Eukaryota</taxon>
        <taxon>Metazoa</taxon>
        <taxon>Chordata</taxon>
        <taxon>Craniata</taxon>
        <taxon>Vertebrata</taxon>
        <taxon>Euteleostomi</taxon>
        <taxon>Actinopterygii</taxon>
        <taxon>Neopterygii</taxon>
        <taxon>Teleostei</taxon>
        <taxon>Ostariophysi</taxon>
        <taxon>Cypriniformes</taxon>
        <taxon>Cyprinidae</taxon>
        <taxon>Cyprininae</taxon>
        <taxon>Cyprinus</taxon>
    </lineage>
</organism>
<evidence type="ECO:0000313" key="2">
    <source>
        <dbReference type="Ensembl" id="ENSCCRP00020066686.1"/>
    </source>
</evidence>
<reference evidence="2" key="1">
    <citation type="submission" date="2025-08" db="UniProtKB">
        <authorList>
            <consortium name="Ensembl"/>
        </authorList>
    </citation>
    <scope>IDENTIFICATION</scope>
</reference>
<name>A0A8C2GDZ5_CYPCA</name>
<dbReference type="InterPro" id="IPR040350">
    <property type="entry name" value="TMEM272"/>
</dbReference>
<keyword evidence="1" id="KW-0472">Membrane</keyword>
<keyword evidence="1" id="KW-0812">Transmembrane</keyword>
<dbReference type="AlphaFoldDB" id="A0A8C2GDZ5"/>
<keyword evidence="1" id="KW-1133">Transmembrane helix</keyword>
<proteinExistence type="predicted"/>
<protein>
    <submittedName>
        <fullName evidence="2">Uncharacterized protein</fullName>
    </submittedName>
</protein>
<dbReference type="Ensembl" id="ENSCCRT00020073354.1">
    <property type="protein sequence ID" value="ENSCCRP00020066686.1"/>
    <property type="gene ID" value="ENSCCRG00020031316.1"/>
</dbReference>
<dbReference type="PANTHER" id="PTHR33444:SF2">
    <property type="entry name" value="MARVEL DOMAIN-CONTAINING PROTEIN"/>
    <property type="match status" value="1"/>
</dbReference>